<protein>
    <submittedName>
        <fullName evidence="1">Uncharacterized protein</fullName>
    </submittedName>
</protein>
<accession>A0ACB9YRY7</accession>
<evidence type="ECO:0000313" key="2">
    <source>
        <dbReference type="Proteomes" id="UP001497700"/>
    </source>
</evidence>
<comment type="caution">
    <text evidence="1">The sequence shown here is derived from an EMBL/GenBank/DDBJ whole genome shotgun (WGS) entry which is preliminary data.</text>
</comment>
<proteinExistence type="predicted"/>
<sequence>MSVQDLARSLAAVGSAKLPSNEGHGLYLLSVRDGNLVEKFWVGHALQNETVIASDARDGTSASYLLGLEEDPRRVFYIDQENSVQCYAYDEEMEEWEETPLGGNWNITTCPQSKLSANYGLKGEVVVSYQDETGRLAGIISVDKDEWEAFGPLEGNPASGTPQCLDVINDKLHLFYVEKGGGISYLVLDPDTGDWQANLLMDAGFDTPVDNFSIAQDPETGSFHGYFLTGGSLWNANEGKEKVCLGKVQGDGKLIPSTTAQAGWFVRWRRLRRVRKIMERNDVFYHVVVHHVALPPQKMVARRYYPPAWRYY</sequence>
<dbReference type="EMBL" id="MU393538">
    <property type="protein sequence ID" value="KAI4861946.1"/>
    <property type="molecule type" value="Genomic_DNA"/>
</dbReference>
<evidence type="ECO:0000313" key="1">
    <source>
        <dbReference type="EMBL" id="KAI4861946.1"/>
    </source>
</evidence>
<name>A0ACB9YRY7_9PEZI</name>
<keyword evidence="2" id="KW-1185">Reference proteome</keyword>
<dbReference type="Proteomes" id="UP001497700">
    <property type="component" value="Unassembled WGS sequence"/>
</dbReference>
<gene>
    <name evidence="1" type="ORF">F4820DRAFT_432084</name>
</gene>
<reference evidence="1 2" key="1">
    <citation type="journal article" date="2022" name="New Phytol.">
        <title>Ecological generalism drives hyperdiversity of secondary metabolite gene clusters in xylarialean endophytes.</title>
        <authorList>
            <person name="Franco M.E.E."/>
            <person name="Wisecaver J.H."/>
            <person name="Arnold A.E."/>
            <person name="Ju Y.M."/>
            <person name="Slot J.C."/>
            <person name="Ahrendt S."/>
            <person name="Moore L.P."/>
            <person name="Eastman K.E."/>
            <person name="Scott K."/>
            <person name="Konkel Z."/>
            <person name="Mondo S.J."/>
            <person name="Kuo A."/>
            <person name="Hayes R.D."/>
            <person name="Haridas S."/>
            <person name="Andreopoulos B."/>
            <person name="Riley R."/>
            <person name="LaButti K."/>
            <person name="Pangilinan J."/>
            <person name="Lipzen A."/>
            <person name="Amirebrahimi M."/>
            <person name="Yan J."/>
            <person name="Adam C."/>
            <person name="Keymanesh K."/>
            <person name="Ng V."/>
            <person name="Louie K."/>
            <person name="Northen T."/>
            <person name="Drula E."/>
            <person name="Henrissat B."/>
            <person name="Hsieh H.M."/>
            <person name="Youens-Clark K."/>
            <person name="Lutzoni F."/>
            <person name="Miadlikowska J."/>
            <person name="Eastwood D.C."/>
            <person name="Hamelin R.C."/>
            <person name="Grigoriev I.V."/>
            <person name="U'Ren J.M."/>
        </authorList>
    </citation>
    <scope>NUCLEOTIDE SEQUENCE [LARGE SCALE GENOMIC DNA]</scope>
    <source>
        <strain evidence="1 2">CBS 119005</strain>
    </source>
</reference>
<organism evidence="1 2">
    <name type="scientific">Hypoxylon rubiginosum</name>
    <dbReference type="NCBI Taxonomy" id="110542"/>
    <lineage>
        <taxon>Eukaryota</taxon>
        <taxon>Fungi</taxon>
        <taxon>Dikarya</taxon>
        <taxon>Ascomycota</taxon>
        <taxon>Pezizomycotina</taxon>
        <taxon>Sordariomycetes</taxon>
        <taxon>Xylariomycetidae</taxon>
        <taxon>Xylariales</taxon>
        <taxon>Hypoxylaceae</taxon>
        <taxon>Hypoxylon</taxon>
    </lineage>
</organism>